<gene>
    <name evidence="1" type="ORF">NQ317_009277</name>
</gene>
<dbReference type="Proteomes" id="UP001162164">
    <property type="component" value="Unassembled WGS sequence"/>
</dbReference>
<reference evidence="1" key="1">
    <citation type="journal article" date="2023" name="Insect Mol. Biol.">
        <title>Genome sequencing provides insights into the evolution of gene families encoding plant cell wall-degrading enzymes in longhorned beetles.</title>
        <authorList>
            <person name="Shin N.R."/>
            <person name="Okamura Y."/>
            <person name="Kirsch R."/>
            <person name="Pauchet Y."/>
        </authorList>
    </citation>
    <scope>NUCLEOTIDE SEQUENCE</scope>
    <source>
        <strain evidence="1">MMC_N1</strain>
    </source>
</reference>
<evidence type="ECO:0000313" key="1">
    <source>
        <dbReference type="EMBL" id="KAJ8983364.1"/>
    </source>
</evidence>
<keyword evidence="2" id="KW-1185">Reference proteome</keyword>
<name>A0ABQ9K0G9_9CUCU</name>
<evidence type="ECO:0000313" key="2">
    <source>
        <dbReference type="Proteomes" id="UP001162164"/>
    </source>
</evidence>
<dbReference type="EMBL" id="JAPWTJ010000078">
    <property type="protein sequence ID" value="KAJ8983364.1"/>
    <property type="molecule type" value="Genomic_DNA"/>
</dbReference>
<proteinExistence type="predicted"/>
<accession>A0ABQ9K0G9</accession>
<organism evidence="1 2">
    <name type="scientific">Molorchus minor</name>
    <dbReference type="NCBI Taxonomy" id="1323400"/>
    <lineage>
        <taxon>Eukaryota</taxon>
        <taxon>Metazoa</taxon>
        <taxon>Ecdysozoa</taxon>
        <taxon>Arthropoda</taxon>
        <taxon>Hexapoda</taxon>
        <taxon>Insecta</taxon>
        <taxon>Pterygota</taxon>
        <taxon>Neoptera</taxon>
        <taxon>Endopterygota</taxon>
        <taxon>Coleoptera</taxon>
        <taxon>Polyphaga</taxon>
        <taxon>Cucujiformia</taxon>
        <taxon>Chrysomeloidea</taxon>
        <taxon>Cerambycidae</taxon>
        <taxon>Lamiinae</taxon>
        <taxon>Monochamini</taxon>
        <taxon>Molorchus</taxon>
    </lineage>
</organism>
<comment type="caution">
    <text evidence="1">The sequence shown here is derived from an EMBL/GenBank/DDBJ whole genome shotgun (WGS) entry which is preliminary data.</text>
</comment>
<protein>
    <submittedName>
        <fullName evidence="1">Uncharacterized protein</fullName>
    </submittedName>
</protein>
<sequence>MKNWLPLVGFEPTLASEHQSGLTVHLVQHKHENNELKNSHLAHQIRIFGEVVRRTATKGHIHHDDVKTTVENDFINMKLLNVLIMSIIASAFSTPTY</sequence>